<dbReference type="EMBL" id="JAUEPO010000001">
    <property type="protein sequence ID" value="KAK3337489.1"/>
    <property type="molecule type" value="Genomic_DNA"/>
</dbReference>
<proteinExistence type="predicted"/>
<dbReference type="Gene3D" id="3.80.10.10">
    <property type="entry name" value="Ribonuclease Inhibitor"/>
    <property type="match status" value="1"/>
</dbReference>
<comment type="caution">
    <text evidence="1">The sequence shown here is derived from an EMBL/GenBank/DDBJ whole genome shotgun (WGS) entry which is preliminary data.</text>
</comment>
<dbReference type="SUPFAM" id="SSF52047">
    <property type="entry name" value="RNI-like"/>
    <property type="match status" value="1"/>
</dbReference>
<dbReference type="Proteomes" id="UP001286456">
    <property type="component" value="Unassembled WGS sequence"/>
</dbReference>
<name>A0AAE0MNC9_9PEZI</name>
<dbReference type="AlphaFoldDB" id="A0AAE0MNC9"/>
<accession>A0AAE0MNC9</accession>
<organism evidence="1 2">
    <name type="scientific">Cercophora scortea</name>
    <dbReference type="NCBI Taxonomy" id="314031"/>
    <lineage>
        <taxon>Eukaryota</taxon>
        <taxon>Fungi</taxon>
        <taxon>Dikarya</taxon>
        <taxon>Ascomycota</taxon>
        <taxon>Pezizomycotina</taxon>
        <taxon>Sordariomycetes</taxon>
        <taxon>Sordariomycetidae</taxon>
        <taxon>Sordariales</taxon>
        <taxon>Lasiosphaeriaceae</taxon>
        <taxon>Cercophora</taxon>
    </lineage>
</organism>
<dbReference type="InterPro" id="IPR032675">
    <property type="entry name" value="LRR_dom_sf"/>
</dbReference>
<evidence type="ECO:0000313" key="2">
    <source>
        <dbReference type="Proteomes" id="UP001286456"/>
    </source>
</evidence>
<reference evidence="1" key="2">
    <citation type="submission" date="2023-06" db="EMBL/GenBank/DDBJ databases">
        <authorList>
            <consortium name="Lawrence Berkeley National Laboratory"/>
            <person name="Haridas S."/>
            <person name="Hensen N."/>
            <person name="Bonometti L."/>
            <person name="Westerberg I."/>
            <person name="Brannstrom I.O."/>
            <person name="Guillou S."/>
            <person name="Cros-Aarteil S."/>
            <person name="Calhoun S."/>
            <person name="Kuo A."/>
            <person name="Mondo S."/>
            <person name="Pangilinan J."/>
            <person name="Riley R."/>
            <person name="Labutti K."/>
            <person name="Andreopoulos B."/>
            <person name="Lipzen A."/>
            <person name="Chen C."/>
            <person name="Yanf M."/>
            <person name="Daum C."/>
            <person name="Ng V."/>
            <person name="Clum A."/>
            <person name="Steindorff A."/>
            <person name="Ohm R."/>
            <person name="Martin F."/>
            <person name="Silar P."/>
            <person name="Natvig D."/>
            <person name="Lalanne C."/>
            <person name="Gautier V."/>
            <person name="Ament-Velasquez S.L."/>
            <person name="Kruys A."/>
            <person name="Hutchinson M.I."/>
            <person name="Powell A.J."/>
            <person name="Barry K."/>
            <person name="Miller A.N."/>
            <person name="Grigoriev I.V."/>
            <person name="Debuchy R."/>
            <person name="Gladieux P."/>
            <person name="Thoren M.H."/>
            <person name="Johannesson H."/>
        </authorList>
    </citation>
    <scope>NUCLEOTIDE SEQUENCE</scope>
    <source>
        <strain evidence="1">SMH4131-1</strain>
    </source>
</reference>
<evidence type="ECO:0000313" key="1">
    <source>
        <dbReference type="EMBL" id="KAK3337489.1"/>
    </source>
</evidence>
<gene>
    <name evidence="1" type="ORF">B0T19DRAFT_397107</name>
</gene>
<keyword evidence="2" id="KW-1185">Reference proteome</keyword>
<sequence>MSSLARTQESKYSLASLSTELLAMLQEIDPRALFVARRLCKRFHQVATPICYRTVHINGRLASRGAEQRYPEAFNHIFTYTRHVLVTSNLDFECVRWILDNIQRLQSIRWRYLDNAFPAGDFWVPSSLPSLGRPYPEGPKLYVEDLPLTSMGGSLSDIYLKAIPCNLLVSLKMISPTPPLTTRLHSLKRLLLEARYLENLQYRDLGQGTHFTFKAAERFPPFRRLSLTSYNWTHSRNDVAAHWDFSRIRSLELVSVPLFNFLASISFPDFAQLQDLHLEDFSAHMMRDTREEATWMLYVLLKDYIQALRTLKITCHTTLFPIDALLAHARSLEFLHFRDHVGFSEDDRYCPTMPLGDLMMLSQTMTALHTLELDMHVTHPDLYMFLLGLCNFPQLHTLVLHMQTLLDCHRVYRPEEDPDKDSAMRIFEFLLRNKTGHRMWRRIVLNVGGWKRVMIPRLGEPWREQNKRGKFAERSFVLERTSAGEFMAWEEPNAELEACQGQKGPLHHGTMAVQAEVPAVPS</sequence>
<reference evidence="1" key="1">
    <citation type="journal article" date="2023" name="Mol. Phylogenet. Evol.">
        <title>Genome-scale phylogeny and comparative genomics of the fungal order Sordariales.</title>
        <authorList>
            <person name="Hensen N."/>
            <person name="Bonometti L."/>
            <person name="Westerberg I."/>
            <person name="Brannstrom I.O."/>
            <person name="Guillou S."/>
            <person name="Cros-Aarteil S."/>
            <person name="Calhoun S."/>
            <person name="Haridas S."/>
            <person name="Kuo A."/>
            <person name="Mondo S."/>
            <person name="Pangilinan J."/>
            <person name="Riley R."/>
            <person name="LaButti K."/>
            <person name="Andreopoulos B."/>
            <person name="Lipzen A."/>
            <person name="Chen C."/>
            <person name="Yan M."/>
            <person name="Daum C."/>
            <person name="Ng V."/>
            <person name="Clum A."/>
            <person name="Steindorff A."/>
            <person name="Ohm R.A."/>
            <person name="Martin F."/>
            <person name="Silar P."/>
            <person name="Natvig D.O."/>
            <person name="Lalanne C."/>
            <person name="Gautier V."/>
            <person name="Ament-Velasquez S.L."/>
            <person name="Kruys A."/>
            <person name="Hutchinson M.I."/>
            <person name="Powell A.J."/>
            <person name="Barry K."/>
            <person name="Miller A.N."/>
            <person name="Grigoriev I.V."/>
            <person name="Debuchy R."/>
            <person name="Gladieux P."/>
            <person name="Hiltunen Thoren M."/>
            <person name="Johannesson H."/>
        </authorList>
    </citation>
    <scope>NUCLEOTIDE SEQUENCE</scope>
    <source>
        <strain evidence="1">SMH4131-1</strain>
    </source>
</reference>
<protein>
    <submittedName>
        <fullName evidence="1">F-box domain-containing protein</fullName>
    </submittedName>
</protein>